<dbReference type="RefSeq" id="XP_008085639.1">
    <property type="nucleotide sequence ID" value="XM_008087448.1"/>
</dbReference>
<name>S3CML3_GLAL2</name>
<evidence type="ECO:0008006" key="3">
    <source>
        <dbReference type="Google" id="ProtNLM"/>
    </source>
</evidence>
<sequence length="204" mass="23481">MAKIYERSVVTLVAATAAAASEGFLDSRDLSRTWVRPPILLKCQDEAGMFGQLVLDDLNSSEDVDPLDMRGWTLQERLLSPRTLAYGTKTLRWSCLSRSYRDSELQYSENIETSYLTRGAAAFHNISQIDDIWETIVKQYTERQLTFQDDKLMALAAVAERYGSGHRIYLAGLWKDTIQNMWAWHYRSTSGNRRPRKFRAPSWS</sequence>
<evidence type="ECO:0000313" key="1">
    <source>
        <dbReference type="EMBL" id="EPE26449.1"/>
    </source>
</evidence>
<dbReference type="EMBL" id="KE145370">
    <property type="protein sequence ID" value="EPE26449.1"/>
    <property type="molecule type" value="Genomic_DNA"/>
</dbReference>
<keyword evidence="2" id="KW-1185">Reference proteome</keyword>
<dbReference type="OrthoDB" id="5125733at2759"/>
<protein>
    <recommendedName>
        <fullName evidence="3">Heterokaryon incompatibility domain-containing protein</fullName>
    </recommendedName>
</protein>
<evidence type="ECO:0000313" key="2">
    <source>
        <dbReference type="Proteomes" id="UP000016922"/>
    </source>
</evidence>
<dbReference type="GeneID" id="19461419"/>
<dbReference type="HOGENOM" id="CLU_114206_0_0_1"/>
<dbReference type="KEGG" id="glz:GLAREA_02362"/>
<dbReference type="Proteomes" id="UP000016922">
    <property type="component" value="Unassembled WGS sequence"/>
</dbReference>
<organism evidence="1 2">
    <name type="scientific">Glarea lozoyensis (strain ATCC 20868 / MF5171)</name>
    <dbReference type="NCBI Taxonomy" id="1116229"/>
    <lineage>
        <taxon>Eukaryota</taxon>
        <taxon>Fungi</taxon>
        <taxon>Dikarya</taxon>
        <taxon>Ascomycota</taxon>
        <taxon>Pezizomycotina</taxon>
        <taxon>Leotiomycetes</taxon>
        <taxon>Helotiales</taxon>
        <taxon>Helotiaceae</taxon>
        <taxon>Glarea</taxon>
    </lineage>
</organism>
<proteinExistence type="predicted"/>
<dbReference type="PANTHER" id="PTHR33112">
    <property type="entry name" value="DOMAIN PROTEIN, PUTATIVE-RELATED"/>
    <property type="match status" value="1"/>
</dbReference>
<dbReference type="PANTHER" id="PTHR33112:SF13">
    <property type="entry name" value="HETEROKARYON INCOMPATIBILITY DOMAIN-CONTAINING PROTEIN"/>
    <property type="match status" value="1"/>
</dbReference>
<reference evidence="1 2" key="1">
    <citation type="journal article" date="2013" name="BMC Genomics">
        <title>Genomics-driven discovery of the pneumocandin biosynthetic gene cluster in the fungus Glarea lozoyensis.</title>
        <authorList>
            <person name="Chen L."/>
            <person name="Yue Q."/>
            <person name="Zhang X."/>
            <person name="Xiang M."/>
            <person name="Wang C."/>
            <person name="Li S."/>
            <person name="Che Y."/>
            <person name="Ortiz-Lopez F.J."/>
            <person name="Bills G.F."/>
            <person name="Liu X."/>
            <person name="An Z."/>
        </authorList>
    </citation>
    <scope>NUCLEOTIDE SEQUENCE [LARGE SCALE GENOMIC DNA]</scope>
    <source>
        <strain evidence="2">ATCC 20868 / MF5171</strain>
    </source>
</reference>
<dbReference type="AlphaFoldDB" id="S3CML3"/>
<accession>S3CML3</accession>
<dbReference type="STRING" id="1116229.S3CML3"/>
<gene>
    <name evidence="1" type="ORF">GLAREA_02362</name>
</gene>